<dbReference type="PROSITE" id="PS51767">
    <property type="entry name" value="PEPTIDASE_A1"/>
    <property type="match status" value="1"/>
</dbReference>
<reference evidence="9" key="1">
    <citation type="journal article" date="2017" name="Plant J.">
        <title>The pomegranate (Punica granatum L.) genome and the genomics of punicalagin biosynthesis.</title>
        <authorList>
            <person name="Qin G."/>
            <person name="Xu C."/>
            <person name="Ming R."/>
            <person name="Tang H."/>
            <person name="Guyot R."/>
            <person name="Kramer E.M."/>
            <person name="Hu Y."/>
            <person name="Yi X."/>
            <person name="Qi Y."/>
            <person name="Xu X."/>
            <person name="Gao Z."/>
            <person name="Pan H."/>
            <person name="Jian J."/>
            <person name="Tian Y."/>
            <person name="Yue Z."/>
            <person name="Xu Y."/>
        </authorList>
    </citation>
    <scope>NUCLEOTIDE SEQUENCE [LARGE SCALE GENOMIC DNA]</scope>
    <source>
        <strain evidence="9">cv. Dabenzi</strain>
    </source>
</reference>
<keyword evidence="3" id="KW-0064">Aspartyl protease</keyword>
<dbReference type="Proteomes" id="UP000197138">
    <property type="component" value="Unassembled WGS sequence"/>
</dbReference>
<dbReference type="InterPro" id="IPR034161">
    <property type="entry name" value="Pepsin-like_plant"/>
</dbReference>
<evidence type="ECO:0000256" key="1">
    <source>
        <dbReference type="ARBA" id="ARBA00007447"/>
    </source>
</evidence>
<dbReference type="InterPro" id="IPR051708">
    <property type="entry name" value="Plant_Aspart_Prot_A1"/>
</dbReference>
<comment type="similarity">
    <text evidence="1">Belongs to the peptidase A1 family.</text>
</comment>
<dbReference type="EMBL" id="MTKT01001633">
    <property type="protein sequence ID" value="OWM84291.1"/>
    <property type="molecule type" value="Genomic_DNA"/>
</dbReference>
<evidence type="ECO:0000256" key="3">
    <source>
        <dbReference type="ARBA" id="ARBA00022750"/>
    </source>
</evidence>
<name>A0A218XIK6_PUNGR</name>
<evidence type="ECO:0000256" key="2">
    <source>
        <dbReference type="ARBA" id="ARBA00022670"/>
    </source>
</evidence>
<feature type="chain" id="PRO_5012284583" description="Peptidase A1 domain-containing protein" evidence="6">
    <location>
        <begin position="26"/>
        <end position="477"/>
    </location>
</feature>
<organism evidence="8 9">
    <name type="scientific">Punica granatum</name>
    <name type="common">Pomegranate</name>
    <dbReference type="NCBI Taxonomy" id="22663"/>
    <lineage>
        <taxon>Eukaryota</taxon>
        <taxon>Viridiplantae</taxon>
        <taxon>Streptophyta</taxon>
        <taxon>Embryophyta</taxon>
        <taxon>Tracheophyta</taxon>
        <taxon>Spermatophyta</taxon>
        <taxon>Magnoliopsida</taxon>
        <taxon>eudicotyledons</taxon>
        <taxon>Gunneridae</taxon>
        <taxon>Pentapetalae</taxon>
        <taxon>rosids</taxon>
        <taxon>malvids</taxon>
        <taxon>Myrtales</taxon>
        <taxon>Lythraceae</taxon>
        <taxon>Punica</taxon>
    </lineage>
</organism>
<evidence type="ECO:0000313" key="8">
    <source>
        <dbReference type="EMBL" id="OWM84291.1"/>
    </source>
</evidence>
<keyword evidence="6" id="KW-0732">Signal</keyword>
<dbReference type="InterPro" id="IPR032861">
    <property type="entry name" value="TAXi_N"/>
</dbReference>
<sequence>MAIPISISRCLFFLLFIATIPSSSSLRIRPSTNSHDTPIASKPRKLAIKLIHRDSILSPYYNPNASPLELTRNAIEASVARARYYNKRIMARRSGAYVINEDAGAPLVPDFLGLAFLANITIGEPASEQLVMVDTASTLLWIQCTPCLTCQRQIPLLFEPLKSSTYSNIPCTPPGTAACTDVGGKCDPTNGCLFRLSYFDRTEVSGNLASEKLVFGTSDDGKVTITIKVFGCAHENRALTSDNQQSGILGLGYDNISLTEQLGGKFSICLGDIHDPNYPHNKLSTLLTLLIFGEGAVFEGDVTPIVSTQDGFYYVTLDGISVGEEKLNIDPNVFKLSSSGQGGTILDTGTTMMTMNRGGYDPLQNKVQSILNGSLQRTDFSIEGIPMLCYNGEVDRDLSSFPAVSLHLAGGADIVLDTHSMFRQVNGVALCMAVAPADNVEGMTIIGAFAQQSYNVGYDIAAGKVYVQRIDCELLES</sequence>
<evidence type="ECO:0000259" key="7">
    <source>
        <dbReference type="PROSITE" id="PS51767"/>
    </source>
</evidence>
<evidence type="ECO:0000256" key="6">
    <source>
        <dbReference type="SAM" id="SignalP"/>
    </source>
</evidence>
<dbReference type="GO" id="GO:0005576">
    <property type="term" value="C:extracellular region"/>
    <property type="evidence" value="ECO:0007669"/>
    <property type="project" value="TreeGrafter"/>
</dbReference>
<accession>A0A218XIK6</accession>
<feature type="domain" description="Peptidase A1" evidence="7">
    <location>
        <begin position="116"/>
        <end position="468"/>
    </location>
</feature>
<dbReference type="InterPro" id="IPR021109">
    <property type="entry name" value="Peptidase_aspartic_dom_sf"/>
</dbReference>
<feature type="signal peptide" evidence="6">
    <location>
        <begin position="1"/>
        <end position="25"/>
    </location>
</feature>
<dbReference type="InterPro" id="IPR033121">
    <property type="entry name" value="PEPTIDASE_A1"/>
</dbReference>
<keyword evidence="2" id="KW-0645">Protease</keyword>
<dbReference type="GO" id="GO:0006508">
    <property type="term" value="P:proteolysis"/>
    <property type="evidence" value="ECO:0007669"/>
    <property type="project" value="UniProtKB-KW"/>
</dbReference>
<keyword evidence="5" id="KW-0325">Glycoprotein</keyword>
<dbReference type="PANTHER" id="PTHR47967">
    <property type="entry name" value="OS07G0603500 PROTEIN-RELATED"/>
    <property type="match status" value="1"/>
</dbReference>
<dbReference type="Gene3D" id="2.40.70.10">
    <property type="entry name" value="Acid Proteases"/>
    <property type="match status" value="2"/>
</dbReference>
<gene>
    <name evidence="8" type="ORF">CDL15_Pgr027060</name>
</gene>
<dbReference type="InterPro" id="IPR032799">
    <property type="entry name" value="TAXi_C"/>
</dbReference>
<dbReference type="AlphaFoldDB" id="A0A218XIK6"/>
<evidence type="ECO:0000256" key="5">
    <source>
        <dbReference type="ARBA" id="ARBA00023180"/>
    </source>
</evidence>
<dbReference type="Pfam" id="PF14543">
    <property type="entry name" value="TAXi_N"/>
    <property type="match status" value="1"/>
</dbReference>
<dbReference type="Pfam" id="PF14541">
    <property type="entry name" value="TAXi_C"/>
    <property type="match status" value="1"/>
</dbReference>
<dbReference type="GO" id="GO:0004190">
    <property type="term" value="F:aspartic-type endopeptidase activity"/>
    <property type="evidence" value="ECO:0007669"/>
    <property type="project" value="UniProtKB-KW"/>
</dbReference>
<keyword evidence="4" id="KW-0378">Hydrolase</keyword>
<evidence type="ECO:0000256" key="4">
    <source>
        <dbReference type="ARBA" id="ARBA00022801"/>
    </source>
</evidence>
<dbReference type="PANTHER" id="PTHR47967:SF14">
    <property type="entry name" value="EUKARYOTIC ASPARTYL PROTEASE FAMILY PROTEIN"/>
    <property type="match status" value="1"/>
</dbReference>
<protein>
    <recommendedName>
        <fullName evidence="7">Peptidase A1 domain-containing protein</fullName>
    </recommendedName>
</protein>
<evidence type="ECO:0000313" key="9">
    <source>
        <dbReference type="Proteomes" id="UP000197138"/>
    </source>
</evidence>
<comment type="caution">
    <text evidence="8">The sequence shown here is derived from an EMBL/GenBank/DDBJ whole genome shotgun (WGS) entry which is preliminary data.</text>
</comment>
<dbReference type="SUPFAM" id="SSF50630">
    <property type="entry name" value="Acid proteases"/>
    <property type="match status" value="1"/>
</dbReference>
<dbReference type="CDD" id="cd05476">
    <property type="entry name" value="pepsin_A_like_plant"/>
    <property type="match status" value="1"/>
</dbReference>
<proteinExistence type="inferred from homology"/>
<dbReference type="FunFam" id="2.40.70.10:FF:000033">
    <property type="entry name" value="Aspartyl protease family protein"/>
    <property type="match status" value="1"/>
</dbReference>